<proteinExistence type="inferred from homology"/>
<dbReference type="PIRSF" id="PIRSF001221">
    <property type="entry name" value="Amidase_fungi"/>
    <property type="match status" value="1"/>
</dbReference>
<feature type="domain" description="Amidase" evidence="3">
    <location>
        <begin position="220"/>
        <end position="518"/>
    </location>
</feature>
<dbReference type="Proteomes" id="UP000030751">
    <property type="component" value="Unassembled WGS sequence"/>
</dbReference>
<dbReference type="PANTHER" id="PTHR46072">
    <property type="entry name" value="AMIDASE-RELATED-RELATED"/>
    <property type="match status" value="1"/>
</dbReference>
<sequence length="530" mass="58631">MSSSWEMAGSAKRRAILGAIPEEWRLREPLPPAGEYPDITGTFPHRYLIDAEIAITEMDVKDLAGATTTGKFSAEEVVKAFSHRAALAHQMTNCLHEYFYDAALADEKKLDEYFRIHGKPLGPLHGIPVSLKDQCHVKGVETTMGYKNSPKYKNFESVIVTALRNAGAILYVKTSVPHTVLIGETVNNIIEYTWNPCNRLISAGGSSGGEGALVALKGSLPSHGRLPYQGMAISIDGQTTIPSVVGPMAASVSGLGLVTKALLQEEPWLYDPNVLELPWRASQYDAMAKIIADANVGHGRLAFGIIEHDGVVAPHPPVKRALRIVTNTLEKLGHQIIRWTPSSHELGVRLALTAWIYDGGVDVHHHMGLAHEPIPDVLARTYGTKPLRQFNASEIHRNNVLLREWRKAYLDYWSSTSNLTGTGRPVDAVICPVAPFCAVRPTKYHYYGYSVWPNATDYTAGSFPVTLANKRVDTKDESYQPINDIDRKVYDDYDAEIYDKSPAGLQLVARRFEEEKMLALLEYVGELFKA</sequence>
<evidence type="ECO:0000256" key="1">
    <source>
        <dbReference type="ARBA" id="ARBA00009199"/>
    </source>
</evidence>
<reference evidence="4" key="1">
    <citation type="submission" date="2011-10" db="EMBL/GenBank/DDBJ databases">
        <title>The Genome Sequence of Fusarium oxysporum HDV247.</title>
        <authorList>
            <consortium name="The Broad Institute Genome Sequencing Platform"/>
            <person name="Ma L.-J."/>
            <person name="Gale L.R."/>
            <person name="Schwartz D.C."/>
            <person name="Zhou S."/>
            <person name="Corby-Kistler H."/>
            <person name="Young S.K."/>
            <person name="Zeng Q."/>
            <person name="Gargeya S."/>
            <person name="Fitzgerald M."/>
            <person name="Haas B."/>
            <person name="Abouelleil A."/>
            <person name="Alvarado L."/>
            <person name="Arachchi H.M."/>
            <person name="Berlin A."/>
            <person name="Brown A."/>
            <person name="Chapman S.B."/>
            <person name="Chen Z."/>
            <person name="Dunbar C."/>
            <person name="Freedman E."/>
            <person name="Gearin G."/>
            <person name="Goldberg J."/>
            <person name="Griggs A."/>
            <person name="Gujja S."/>
            <person name="Heiman D."/>
            <person name="Howarth C."/>
            <person name="Larson L."/>
            <person name="Lui A."/>
            <person name="MacDonald P.J.P."/>
            <person name="Montmayeur A."/>
            <person name="Murphy C."/>
            <person name="Neiman D."/>
            <person name="Pearson M."/>
            <person name="Priest M."/>
            <person name="Roberts A."/>
            <person name="Saif S."/>
            <person name="Shea T."/>
            <person name="Shenoy N."/>
            <person name="Sisk P."/>
            <person name="Stolte C."/>
            <person name="Sykes S."/>
            <person name="Wortman J."/>
            <person name="Nusbaum C."/>
            <person name="Birren B."/>
        </authorList>
    </citation>
    <scope>NUCLEOTIDE SEQUENCE [LARGE SCALE GENOMIC DNA]</scope>
    <source>
        <strain evidence="4">HDV247</strain>
    </source>
</reference>
<dbReference type="OrthoDB" id="6428749at2759"/>
<dbReference type="PANTHER" id="PTHR46072:SF7">
    <property type="entry name" value="AMIDASE"/>
    <property type="match status" value="1"/>
</dbReference>
<dbReference type="SUPFAM" id="SSF75304">
    <property type="entry name" value="Amidase signature (AS) enzymes"/>
    <property type="match status" value="1"/>
</dbReference>
<evidence type="ECO:0000259" key="3">
    <source>
        <dbReference type="Pfam" id="PF01425"/>
    </source>
</evidence>
<comment type="similarity">
    <text evidence="1">Belongs to the amidase family.</text>
</comment>
<feature type="domain" description="Amidase" evidence="3">
    <location>
        <begin position="76"/>
        <end position="219"/>
    </location>
</feature>
<name>W9NKC3_FUSOX</name>
<evidence type="ECO:0000313" key="4">
    <source>
        <dbReference type="EMBL" id="EXA31196.1"/>
    </source>
</evidence>
<organism evidence="4">
    <name type="scientific">Fusarium oxysporum f. sp. pisi HDV247</name>
    <dbReference type="NCBI Taxonomy" id="1080344"/>
    <lineage>
        <taxon>Eukaryota</taxon>
        <taxon>Fungi</taxon>
        <taxon>Dikarya</taxon>
        <taxon>Ascomycota</taxon>
        <taxon>Pezizomycotina</taxon>
        <taxon>Sordariomycetes</taxon>
        <taxon>Hypocreomycetidae</taxon>
        <taxon>Hypocreales</taxon>
        <taxon>Nectriaceae</taxon>
        <taxon>Fusarium</taxon>
        <taxon>Fusarium oxysporum species complex</taxon>
    </lineage>
</organism>
<protein>
    <recommendedName>
        <fullName evidence="3">Amidase domain-containing protein</fullName>
    </recommendedName>
</protein>
<dbReference type="InterPro" id="IPR036928">
    <property type="entry name" value="AS_sf"/>
</dbReference>
<dbReference type="InterPro" id="IPR023631">
    <property type="entry name" value="Amidase_dom"/>
</dbReference>
<keyword evidence="2" id="KW-0378">Hydrolase</keyword>
<accession>W9NKC3</accession>
<reference evidence="4" key="2">
    <citation type="submission" date="2012-05" db="EMBL/GenBank/DDBJ databases">
        <title>Annotation of the Genome Sequence of Fusarium oxysporum HDV247.</title>
        <authorList>
            <consortium name="The Broad Institute Genomics Platform"/>
            <person name="Ma L.-J."/>
            <person name="Corby-Kistler H."/>
            <person name="Broz K."/>
            <person name="Gale L.R."/>
            <person name="Jonkers W."/>
            <person name="O'Donnell K."/>
            <person name="Ploetz R."/>
            <person name="Steinberg C."/>
            <person name="Schwartz D.C."/>
            <person name="VanEtten H."/>
            <person name="Zhou S."/>
            <person name="Young S.K."/>
            <person name="Zeng Q."/>
            <person name="Gargeya S."/>
            <person name="Fitzgerald M."/>
            <person name="Abouelleil A."/>
            <person name="Alvarado L."/>
            <person name="Chapman S.B."/>
            <person name="Gainer-Dewar J."/>
            <person name="Goldberg J."/>
            <person name="Griggs A."/>
            <person name="Gujja S."/>
            <person name="Hansen M."/>
            <person name="Howarth C."/>
            <person name="Imamovic A."/>
            <person name="Ireland A."/>
            <person name="Larimer J."/>
            <person name="McCowan C."/>
            <person name="Murphy C."/>
            <person name="Pearson M."/>
            <person name="Poon T.W."/>
            <person name="Priest M."/>
            <person name="Roberts A."/>
            <person name="Saif S."/>
            <person name="Shea T."/>
            <person name="Sykes S."/>
            <person name="Wortman J."/>
            <person name="Nusbaum C."/>
            <person name="Birren B."/>
        </authorList>
    </citation>
    <scope>NUCLEOTIDE SEQUENCE</scope>
    <source>
        <strain evidence="4">HDV247</strain>
    </source>
</reference>
<dbReference type="GO" id="GO:0016787">
    <property type="term" value="F:hydrolase activity"/>
    <property type="evidence" value="ECO:0007669"/>
    <property type="project" value="UniProtKB-KW"/>
</dbReference>
<dbReference type="EMBL" id="JH651022">
    <property type="protein sequence ID" value="EXA31196.1"/>
    <property type="molecule type" value="Genomic_DNA"/>
</dbReference>
<dbReference type="AlphaFoldDB" id="W9NKC3"/>
<dbReference type="Pfam" id="PF01425">
    <property type="entry name" value="Amidase"/>
    <property type="match status" value="2"/>
</dbReference>
<dbReference type="Gene3D" id="3.90.1300.10">
    <property type="entry name" value="Amidase signature (AS) domain"/>
    <property type="match status" value="2"/>
</dbReference>
<gene>
    <name evidence="4" type="ORF">FOVG_17514</name>
</gene>
<evidence type="ECO:0000256" key="2">
    <source>
        <dbReference type="ARBA" id="ARBA00022801"/>
    </source>
</evidence>
<dbReference type="HOGENOM" id="CLU_009600_9_2_1"/>